<reference evidence="2 4" key="2">
    <citation type="journal article" date="2018" name="Plant J.">
        <title>The Physcomitrella patens chromosome-scale assembly reveals moss genome structure and evolution.</title>
        <authorList>
            <person name="Lang D."/>
            <person name="Ullrich K.K."/>
            <person name="Murat F."/>
            <person name="Fuchs J."/>
            <person name="Jenkins J."/>
            <person name="Haas F.B."/>
            <person name="Piednoel M."/>
            <person name="Gundlach H."/>
            <person name="Van Bel M."/>
            <person name="Meyberg R."/>
            <person name="Vives C."/>
            <person name="Morata J."/>
            <person name="Symeonidi A."/>
            <person name="Hiss M."/>
            <person name="Muchero W."/>
            <person name="Kamisugi Y."/>
            <person name="Saleh O."/>
            <person name="Blanc G."/>
            <person name="Decker E.L."/>
            <person name="van Gessel N."/>
            <person name="Grimwood J."/>
            <person name="Hayes R.D."/>
            <person name="Graham S.W."/>
            <person name="Gunter L.E."/>
            <person name="McDaniel S.F."/>
            <person name="Hoernstein S.N.W."/>
            <person name="Larsson A."/>
            <person name="Li F.W."/>
            <person name="Perroud P.F."/>
            <person name="Phillips J."/>
            <person name="Ranjan P."/>
            <person name="Rokshar D.S."/>
            <person name="Rothfels C.J."/>
            <person name="Schneider L."/>
            <person name="Shu S."/>
            <person name="Stevenson D.W."/>
            <person name="Thummler F."/>
            <person name="Tillich M."/>
            <person name="Villarreal Aguilar J.C."/>
            <person name="Widiez T."/>
            <person name="Wong G.K."/>
            <person name="Wymore A."/>
            <person name="Zhang Y."/>
            <person name="Zimmer A.D."/>
            <person name="Quatrano R.S."/>
            <person name="Mayer K.F.X."/>
            <person name="Goodstein D."/>
            <person name="Casacuberta J.M."/>
            <person name="Vandepoele K."/>
            <person name="Reski R."/>
            <person name="Cuming A.C."/>
            <person name="Tuskan G.A."/>
            <person name="Maumus F."/>
            <person name="Salse J."/>
            <person name="Schmutz J."/>
            <person name="Rensing S.A."/>
        </authorList>
    </citation>
    <scope>NUCLEOTIDE SEQUENCE [LARGE SCALE GENOMIC DNA]</scope>
    <source>
        <strain evidence="3 4">cv. Gransden 2004</strain>
    </source>
</reference>
<gene>
    <name evidence="2" type="ORF">PHYPA_019414</name>
</gene>
<evidence type="ECO:0000313" key="2">
    <source>
        <dbReference type="EMBL" id="PNR39136.1"/>
    </source>
</evidence>
<keyword evidence="4" id="KW-1185">Reference proteome</keyword>
<dbReference type="Gramene" id="Pp3c15_6400V3.1">
    <property type="protein sequence ID" value="Pp3c15_6400V3.1"/>
    <property type="gene ID" value="Pp3c15_6400"/>
</dbReference>
<dbReference type="InParanoid" id="A0A2K1JC83"/>
<dbReference type="PaxDb" id="3218-PP1S291_46V6.1"/>
<proteinExistence type="predicted"/>
<dbReference type="AlphaFoldDB" id="A0A2K1JC83"/>
<dbReference type="InterPro" id="IPR052895">
    <property type="entry name" value="HetReg/Transcr_Mod"/>
</dbReference>
<dbReference type="Pfam" id="PF06985">
    <property type="entry name" value="HET"/>
    <property type="match status" value="1"/>
</dbReference>
<reference evidence="3" key="3">
    <citation type="submission" date="2020-12" db="UniProtKB">
        <authorList>
            <consortium name="EnsemblPlants"/>
        </authorList>
    </citation>
    <scope>IDENTIFICATION</scope>
</reference>
<evidence type="ECO:0000313" key="3">
    <source>
        <dbReference type="EnsemblPlants" id="Pp3c15_6400V3.1"/>
    </source>
</evidence>
<accession>A0A2K1JC83</accession>
<dbReference type="EnsemblPlants" id="Pp3c15_6400V3.1">
    <property type="protein sequence ID" value="Pp3c15_6400V3.1"/>
    <property type="gene ID" value="Pp3c15_6400"/>
</dbReference>
<feature type="domain" description="Heterokaryon incompatibility" evidence="1">
    <location>
        <begin position="47"/>
        <end position="193"/>
    </location>
</feature>
<dbReference type="EMBL" id="ABEU02000015">
    <property type="protein sequence ID" value="PNR39136.1"/>
    <property type="molecule type" value="Genomic_DNA"/>
</dbReference>
<sequence length="612" mass="69440">MENIEQYQYEPLPQPNSIRFMRLHSGVGPAEFSCSLVVADISNPPEYIALSYVWGHPSHTVPILCDGKTVQVRLNLRDALQRFREVSTRFYLWVDALCIDQKNIPERNQQVKVMADIYKRDIKALFVGLQAIHYLGGTIRHFDETTGDLHWVGNGRCFVSALPPALVHPHQEELARLKRFFCRPYFSRTWVLQKVGLASCAVVRWSDLDIEWHPIDIITMFLMRHCRALLERLDLSTEVNKVYHLHTAYSPFVPQATLLHILDKARRLEATDSRDKNNRSISGAEYNLTLSKSTQGTALEADYSKHVEDVYRLLTLDHIRRTLSLEILNAVQHNPTFTSVTNFSCPTWVPRRDQFHDMPILGLYISKHIASANRDVIFNSSPSFPFTLTVRGTLLDTISCHTKVLCTRDSDLPLTTTTTPLTPDSEPVQRLGTSCPIARVWVSTGTTTADPNSYPQLGWPRMGSSLFAAYRTTWVADNNFTYVGNFQLEADFQAYWDRLFWGSRRGENGSWHRYRDSATYVCDKRKFFITSMRFFGIGPGALMTGDDVAVLLGADVPFALWRVLGAEHGEEEGEAQDGEGQKYALAGECCVRGLMQGQAIRAGLKQKDIVLI</sequence>
<dbReference type="STRING" id="3218.A0A2K1JC83"/>
<evidence type="ECO:0000259" key="1">
    <source>
        <dbReference type="Pfam" id="PF06985"/>
    </source>
</evidence>
<dbReference type="PANTHER" id="PTHR24148:SF64">
    <property type="entry name" value="HETEROKARYON INCOMPATIBILITY DOMAIN-CONTAINING PROTEIN"/>
    <property type="match status" value="1"/>
</dbReference>
<name>A0A2K1JC83_PHYPA</name>
<organism evidence="2">
    <name type="scientific">Physcomitrium patens</name>
    <name type="common">Spreading-leaved earth moss</name>
    <name type="synonym">Physcomitrella patens</name>
    <dbReference type="NCBI Taxonomy" id="3218"/>
    <lineage>
        <taxon>Eukaryota</taxon>
        <taxon>Viridiplantae</taxon>
        <taxon>Streptophyta</taxon>
        <taxon>Embryophyta</taxon>
        <taxon>Bryophyta</taxon>
        <taxon>Bryophytina</taxon>
        <taxon>Bryopsida</taxon>
        <taxon>Funariidae</taxon>
        <taxon>Funariales</taxon>
        <taxon>Funariaceae</taxon>
        <taxon>Physcomitrium</taxon>
    </lineage>
</organism>
<protein>
    <recommendedName>
        <fullName evidence="1">Heterokaryon incompatibility domain-containing protein</fullName>
    </recommendedName>
</protein>
<dbReference type="Proteomes" id="UP000006727">
    <property type="component" value="Chromosome 15"/>
</dbReference>
<dbReference type="InterPro" id="IPR010730">
    <property type="entry name" value="HET"/>
</dbReference>
<dbReference type="PANTHER" id="PTHR24148">
    <property type="entry name" value="ANKYRIN REPEAT DOMAIN-CONTAINING PROTEIN 39 HOMOLOG-RELATED"/>
    <property type="match status" value="1"/>
</dbReference>
<reference evidence="2 4" key="1">
    <citation type="journal article" date="2008" name="Science">
        <title>The Physcomitrella genome reveals evolutionary insights into the conquest of land by plants.</title>
        <authorList>
            <person name="Rensing S."/>
            <person name="Lang D."/>
            <person name="Zimmer A."/>
            <person name="Terry A."/>
            <person name="Salamov A."/>
            <person name="Shapiro H."/>
            <person name="Nishiyama T."/>
            <person name="Perroud P.-F."/>
            <person name="Lindquist E."/>
            <person name="Kamisugi Y."/>
            <person name="Tanahashi T."/>
            <person name="Sakakibara K."/>
            <person name="Fujita T."/>
            <person name="Oishi K."/>
            <person name="Shin-I T."/>
            <person name="Kuroki Y."/>
            <person name="Toyoda A."/>
            <person name="Suzuki Y."/>
            <person name="Hashimoto A."/>
            <person name="Yamaguchi K."/>
            <person name="Sugano A."/>
            <person name="Kohara Y."/>
            <person name="Fujiyama A."/>
            <person name="Anterola A."/>
            <person name="Aoki S."/>
            <person name="Ashton N."/>
            <person name="Barbazuk W.B."/>
            <person name="Barker E."/>
            <person name="Bennetzen J."/>
            <person name="Bezanilla M."/>
            <person name="Blankenship R."/>
            <person name="Cho S.H."/>
            <person name="Dutcher S."/>
            <person name="Estelle M."/>
            <person name="Fawcett J.A."/>
            <person name="Gundlach H."/>
            <person name="Hanada K."/>
            <person name="Heyl A."/>
            <person name="Hicks K.A."/>
            <person name="Hugh J."/>
            <person name="Lohr M."/>
            <person name="Mayer K."/>
            <person name="Melkozernov A."/>
            <person name="Murata T."/>
            <person name="Nelson D."/>
            <person name="Pils B."/>
            <person name="Prigge M."/>
            <person name="Reiss B."/>
            <person name="Renner T."/>
            <person name="Rombauts S."/>
            <person name="Rushton P."/>
            <person name="Sanderfoot A."/>
            <person name="Schween G."/>
            <person name="Shiu S.-H."/>
            <person name="Stueber K."/>
            <person name="Theodoulou F.L."/>
            <person name="Tu H."/>
            <person name="Van de Peer Y."/>
            <person name="Verrier P.J."/>
            <person name="Waters E."/>
            <person name="Wood A."/>
            <person name="Yang L."/>
            <person name="Cove D."/>
            <person name="Cuming A."/>
            <person name="Hasebe M."/>
            <person name="Lucas S."/>
            <person name="Mishler D.B."/>
            <person name="Reski R."/>
            <person name="Grigoriev I."/>
            <person name="Quatrano R.S."/>
            <person name="Boore J.L."/>
        </authorList>
    </citation>
    <scope>NUCLEOTIDE SEQUENCE [LARGE SCALE GENOMIC DNA]</scope>
    <source>
        <strain evidence="3 4">cv. Gransden 2004</strain>
    </source>
</reference>
<evidence type="ECO:0000313" key="4">
    <source>
        <dbReference type="Proteomes" id="UP000006727"/>
    </source>
</evidence>